<dbReference type="GO" id="GO:0005739">
    <property type="term" value="C:mitochondrion"/>
    <property type="evidence" value="ECO:0007669"/>
    <property type="project" value="TreeGrafter"/>
</dbReference>
<dbReference type="Pfam" id="PF10561">
    <property type="entry name" value="C2orf69"/>
    <property type="match status" value="1"/>
</dbReference>
<name>A0A7R8HDI9_LEPSM</name>
<sequence>MSSRPPDSFTSKIKSMVWLDGGHGGKKNTWITDEGVLKGFRKNYPDIDLEVRVTPYQVNDKNKPWVGHEEEVFSNTLSTFGFFKRQLYFENDTSLDAHFNIINTLVDEKPE</sequence>
<dbReference type="EMBL" id="HG994588">
    <property type="protein sequence ID" value="CAF3036022.1"/>
    <property type="molecule type" value="Genomic_DNA"/>
</dbReference>
<accession>A0A7R8HDI9</accession>
<dbReference type="OrthoDB" id="419333at2759"/>
<keyword evidence="2" id="KW-1185">Reference proteome</keyword>
<evidence type="ECO:0000313" key="1">
    <source>
        <dbReference type="EMBL" id="CAF3036022.1"/>
    </source>
</evidence>
<gene>
    <name evidence="1" type="ORF">LSAA_15000</name>
</gene>
<organism evidence="1 2">
    <name type="scientific">Lepeophtheirus salmonis</name>
    <name type="common">Salmon louse</name>
    <name type="synonym">Caligus salmonis</name>
    <dbReference type="NCBI Taxonomy" id="72036"/>
    <lineage>
        <taxon>Eukaryota</taxon>
        <taxon>Metazoa</taxon>
        <taxon>Ecdysozoa</taxon>
        <taxon>Arthropoda</taxon>
        <taxon>Crustacea</taxon>
        <taxon>Multicrustacea</taxon>
        <taxon>Hexanauplia</taxon>
        <taxon>Copepoda</taxon>
        <taxon>Siphonostomatoida</taxon>
        <taxon>Caligidae</taxon>
        <taxon>Lepeophtheirus</taxon>
    </lineage>
</organism>
<dbReference type="PANTHER" id="PTHR31296:SF1">
    <property type="entry name" value="MITOCHONDRIAL PROTEIN C2ORF69"/>
    <property type="match status" value="1"/>
</dbReference>
<reference evidence="1" key="1">
    <citation type="submission" date="2021-02" db="EMBL/GenBank/DDBJ databases">
        <authorList>
            <person name="Bekaert M."/>
        </authorList>
    </citation>
    <scope>NUCLEOTIDE SEQUENCE</scope>
    <source>
        <strain evidence="1">IoA-00</strain>
    </source>
</reference>
<dbReference type="PANTHER" id="PTHR31296">
    <property type="entry name" value="UPF0565 PROTEIN C2ORF69"/>
    <property type="match status" value="1"/>
</dbReference>
<protein>
    <submittedName>
        <fullName evidence="1">(salmon louse) hypothetical protein</fullName>
    </submittedName>
</protein>
<dbReference type="AlphaFoldDB" id="A0A7R8HDI9"/>
<dbReference type="InterPro" id="IPR018881">
    <property type="entry name" value="C2orf69_mit"/>
</dbReference>
<proteinExistence type="predicted"/>
<dbReference type="Proteomes" id="UP000675881">
    <property type="component" value="Chromosome 9"/>
</dbReference>
<evidence type="ECO:0000313" key="2">
    <source>
        <dbReference type="Proteomes" id="UP000675881"/>
    </source>
</evidence>